<dbReference type="KEGG" id="lpil:LIP_1800"/>
<name>A0A0K2SLF3_LIMPI</name>
<dbReference type="InterPro" id="IPR025543">
    <property type="entry name" value="Dodecin-like"/>
</dbReference>
<dbReference type="InterPro" id="IPR009923">
    <property type="entry name" value="Dodecin"/>
</dbReference>
<dbReference type="RefSeq" id="WP_068136793.1">
    <property type="nucleotide sequence ID" value="NZ_AP014924.1"/>
</dbReference>
<reference evidence="2" key="2">
    <citation type="journal article" date="2016" name="Int. J. Syst. Evol. Microbiol.">
        <title>Complete genome sequence and cell structure of Limnochorda pilosa, a Gram-negative spore-former within the phylum Firmicutes.</title>
        <authorList>
            <person name="Watanabe M."/>
            <person name="Kojima H."/>
            <person name="Fukui M."/>
        </authorList>
    </citation>
    <scope>NUCLEOTIDE SEQUENCE [LARGE SCALE GENOMIC DNA]</scope>
    <source>
        <strain evidence="2">HC45</strain>
    </source>
</reference>
<gene>
    <name evidence="1" type="ORF">LIP_1800</name>
</gene>
<dbReference type="OrthoDB" id="1707990at2"/>
<proteinExistence type="predicted"/>
<dbReference type="InterPro" id="IPR036694">
    <property type="entry name" value="Dodecin-like_sf"/>
</dbReference>
<dbReference type="STRING" id="1555112.LIP_1800"/>
<dbReference type="SUPFAM" id="SSF89807">
    <property type="entry name" value="Dodecin-like"/>
    <property type="match status" value="1"/>
</dbReference>
<evidence type="ECO:0008006" key="3">
    <source>
        <dbReference type="Google" id="ProtNLM"/>
    </source>
</evidence>
<evidence type="ECO:0000313" key="1">
    <source>
        <dbReference type="EMBL" id="BAS27644.1"/>
    </source>
</evidence>
<dbReference type="Proteomes" id="UP000065807">
    <property type="component" value="Chromosome"/>
</dbReference>
<dbReference type="AlphaFoldDB" id="A0A0K2SLF3"/>
<keyword evidence="2" id="KW-1185">Reference proteome</keyword>
<reference evidence="2" key="1">
    <citation type="submission" date="2015-07" db="EMBL/GenBank/DDBJ databases">
        <title>Complete genome sequence and phylogenetic analysis of Limnochorda pilosa.</title>
        <authorList>
            <person name="Watanabe M."/>
            <person name="Kojima H."/>
            <person name="Fukui M."/>
        </authorList>
    </citation>
    <scope>NUCLEOTIDE SEQUENCE [LARGE SCALE GENOMIC DNA]</scope>
    <source>
        <strain evidence="2">HC45</strain>
    </source>
</reference>
<dbReference type="PANTHER" id="PTHR39324:SF1">
    <property type="entry name" value="CALCIUM DODECIN"/>
    <property type="match status" value="1"/>
</dbReference>
<dbReference type="Gene3D" id="3.30.1660.10">
    <property type="entry name" value="Flavin-binding protein dodecin"/>
    <property type="match status" value="1"/>
</dbReference>
<dbReference type="Pfam" id="PF07311">
    <property type="entry name" value="Dodecin"/>
    <property type="match status" value="1"/>
</dbReference>
<organism evidence="1 2">
    <name type="scientific">Limnochorda pilosa</name>
    <dbReference type="NCBI Taxonomy" id="1555112"/>
    <lineage>
        <taxon>Bacteria</taxon>
        <taxon>Bacillati</taxon>
        <taxon>Bacillota</taxon>
        <taxon>Limnochordia</taxon>
        <taxon>Limnochordales</taxon>
        <taxon>Limnochordaceae</taxon>
        <taxon>Limnochorda</taxon>
    </lineage>
</organism>
<dbReference type="EMBL" id="AP014924">
    <property type="protein sequence ID" value="BAS27644.1"/>
    <property type="molecule type" value="Genomic_DNA"/>
</dbReference>
<protein>
    <recommendedName>
        <fullName evidence="3">Dodecin domain-containing protein</fullName>
    </recommendedName>
</protein>
<accession>A0A0K2SLF3</accession>
<sequence length="71" mass="7854">MAVVKVIELVGDSPNSWEDAVQNACREAARTVRNITGVEVLNWTGNVGPDGRIDEYKANVQVAFRVDEHRS</sequence>
<evidence type="ECO:0000313" key="2">
    <source>
        <dbReference type="Proteomes" id="UP000065807"/>
    </source>
</evidence>
<dbReference type="PANTHER" id="PTHR39324">
    <property type="entry name" value="CALCIUM DODECIN"/>
    <property type="match status" value="1"/>
</dbReference>